<evidence type="ECO:0000256" key="4">
    <source>
        <dbReference type="ARBA" id="ARBA00023136"/>
    </source>
</evidence>
<protein>
    <submittedName>
        <fullName evidence="6">Uncharacterized protein</fullName>
    </submittedName>
</protein>
<dbReference type="Proteomes" id="UP000243605">
    <property type="component" value="Unassembled WGS sequence"/>
</dbReference>
<feature type="transmembrane region" description="Helical" evidence="5">
    <location>
        <begin position="6"/>
        <end position="27"/>
    </location>
</feature>
<keyword evidence="1" id="KW-1003">Cell membrane</keyword>
<dbReference type="RefSeq" id="WP_180366239.1">
    <property type="nucleotide sequence ID" value="NZ_FOIT01000003.1"/>
</dbReference>
<feature type="transmembrane region" description="Helical" evidence="5">
    <location>
        <begin position="80"/>
        <end position="97"/>
    </location>
</feature>
<evidence type="ECO:0000313" key="7">
    <source>
        <dbReference type="Proteomes" id="UP000243605"/>
    </source>
</evidence>
<dbReference type="InterPro" id="IPR010899">
    <property type="entry name" value="UPF0344"/>
</dbReference>
<name>A0A662Z3G4_9STAP</name>
<organism evidence="6 7">
    <name type="scientific">Aliicoccus persicus</name>
    <dbReference type="NCBI Taxonomy" id="930138"/>
    <lineage>
        <taxon>Bacteria</taxon>
        <taxon>Bacillati</taxon>
        <taxon>Bacillota</taxon>
        <taxon>Bacilli</taxon>
        <taxon>Bacillales</taxon>
        <taxon>Staphylococcaceae</taxon>
        <taxon>Aliicoccus</taxon>
    </lineage>
</organism>
<dbReference type="EMBL" id="FOIT01000003">
    <property type="protein sequence ID" value="SEW02293.1"/>
    <property type="molecule type" value="Genomic_DNA"/>
</dbReference>
<feature type="transmembrane region" description="Helical" evidence="5">
    <location>
        <begin position="39"/>
        <end position="60"/>
    </location>
</feature>
<keyword evidence="3 5" id="KW-1133">Transmembrane helix</keyword>
<sequence>MTTGLLHTHLASTAIVIILYAIVMYLYRSQKGANKTSTTIHMILRVFLVIMLFSGIGIYVSAMDYISSLDNGHMEYGIKALLGILTIGFVEMSLVSAKKQRKIVNIMMIIFIVILLATIVLGSYLDMGTLNFF</sequence>
<accession>A0A662Z3G4</accession>
<keyword evidence="7" id="KW-1185">Reference proteome</keyword>
<keyword evidence="4 5" id="KW-0472">Membrane</keyword>
<proteinExistence type="predicted"/>
<evidence type="ECO:0000256" key="2">
    <source>
        <dbReference type="ARBA" id="ARBA00022692"/>
    </source>
</evidence>
<dbReference type="AlphaFoldDB" id="A0A662Z3G4"/>
<evidence type="ECO:0000256" key="5">
    <source>
        <dbReference type="SAM" id="Phobius"/>
    </source>
</evidence>
<keyword evidence="2 5" id="KW-0812">Transmembrane</keyword>
<evidence type="ECO:0000313" key="6">
    <source>
        <dbReference type="EMBL" id="SEW02293.1"/>
    </source>
</evidence>
<evidence type="ECO:0000256" key="1">
    <source>
        <dbReference type="ARBA" id="ARBA00022475"/>
    </source>
</evidence>
<gene>
    <name evidence="6" type="ORF">SAMN05192557_1289</name>
</gene>
<dbReference type="Pfam" id="PF07457">
    <property type="entry name" value="DUF1516"/>
    <property type="match status" value="1"/>
</dbReference>
<reference evidence="6 7" key="1">
    <citation type="submission" date="2016-10" db="EMBL/GenBank/DDBJ databases">
        <authorList>
            <person name="Varghese N."/>
            <person name="Submissions S."/>
        </authorList>
    </citation>
    <scope>NUCLEOTIDE SEQUENCE [LARGE SCALE GENOMIC DNA]</scope>
    <source>
        <strain evidence="6 7">IBRC-M10081</strain>
    </source>
</reference>
<evidence type="ECO:0000256" key="3">
    <source>
        <dbReference type="ARBA" id="ARBA00022989"/>
    </source>
</evidence>
<feature type="transmembrane region" description="Helical" evidence="5">
    <location>
        <begin position="104"/>
        <end position="125"/>
    </location>
</feature>